<dbReference type="Proteomes" id="UP001163223">
    <property type="component" value="Chromosome"/>
</dbReference>
<proteinExistence type="predicted"/>
<gene>
    <name evidence="1" type="ORF">OXU80_27210</name>
</gene>
<evidence type="ECO:0000313" key="1">
    <source>
        <dbReference type="EMBL" id="WAJ28454.1"/>
    </source>
</evidence>
<dbReference type="EMBL" id="CP113520">
    <property type="protein sequence ID" value="WAJ28454.1"/>
    <property type="molecule type" value="Genomic_DNA"/>
</dbReference>
<keyword evidence="2" id="KW-1185">Reference proteome</keyword>
<name>A0ACD4NNJ0_9HYPH</name>
<sequence length="163" mass="18060">MPAMGLDGAFGISDLAFQGFGTAGDTLESMRPANLVQVAWKFAVLEDERLAAIVTVRRRNRAMVAGQMEFAHSRPAIVEALRIADEFALQEGVHEIRFVDIPIVDASFLWVTGDRPMFVDRTEPRSLTEDELMDELARRLDRKAAPRPDRTPRPRGSAGPGRG</sequence>
<organism evidence="1 2">
    <name type="scientific">Antarcticirhabdus aurantiaca</name>
    <dbReference type="NCBI Taxonomy" id="2606717"/>
    <lineage>
        <taxon>Bacteria</taxon>
        <taxon>Pseudomonadati</taxon>
        <taxon>Pseudomonadota</taxon>
        <taxon>Alphaproteobacteria</taxon>
        <taxon>Hyphomicrobiales</taxon>
        <taxon>Aurantimonadaceae</taxon>
        <taxon>Antarcticirhabdus</taxon>
    </lineage>
</organism>
<evidence type="ECO:0000313" key="2">
    <source>
        <dbReference type="Proteomes" id="UP001163223"/>
    </source>
</evidence>
<protein>
    <submittedName>
        <fullName evidence="1">Uncharacterized protein</fullName>
    </submittedName>
</protein>
<accession>A0ACD4NNJ0</accession>
<reference evidence="1" key="1">
    <citation type="submission" date="2022-11" db="EMBL/GenBank/DDBJ databases">
        <title>beta-Carotene-producing bacterium, Jeongeuplla avenae sp. nov., alleviates the salt stress of Arabidopsis seedlings.</title>
        <authorList>
            <person name="Jiang L."/>
            <person name="Lee J."/>
        </authorList>
    </citation>
    <scope>NUCLEOTIDE SEQUENCE</scope>
    <source>
        <strain evidence="1">DY_R2A_6</strain>
    </source>
</reference>